<feature type="region of interest" description="Disordered" evidence="1">
    <location>
        <begin position="1"/>
        <end position="75"/>
    </location>
</feature>
<feature type="compositionally biased region" description="Acidic residues" evidence="1">
    <location>
        <begin position="44"/>
        <end position="55"/>
    </location>
</feature>
<organism evidence="2 3">
    <name type="scientific">Tilletia horrida</name>
    <dbReference type="NCBI Taxonomy" id="155126"/>
    <lineage>
        <taxon>Eukaryota</taxon>
        <taxon>Fungi</taxon>
        <taxon>Dikarya</taxon>
        <taxon>Basidiomycota</taxon>
        <taxon>Ustilaginomycotina</taxon>
        <taxon>Exobasidiomycetes</taxon>
        <taxon>Tilletiales</taxon>
        <taxon>Tilletiaceae</taxon>
        <taxon>Tilletia</taxon>
    </lineage>
</organism>
<sequence>MTSPETRRVPAAFMDTRFAEVSEAPEPGTQGQGAFTGASVAERAEDDSDAYDSDVDGANVDDSSYEEEDEEGRTTLESTTIEDLQVEVPQTSEMVDFLNRKIDQVSKEGALRTLAASISADLDASGVVFSDAEVESALVHLGLSDDGAQAVMELRSKDLAISGTSEPAEKLGQSTIVKLITRAWPNAQKNADDQSRVNEIYLRLFQVPIKAYLKALRSLDARRASADPKQWLTQQMGKVQRLEQQGNDSVILSYVGTSGVGNGHTRHASPIHIQTVLTFCGLDDSIKWANIFPGAEFDLDAPHFSLYQRKEKALNFKFHNMKTLKHKISVSAGSDQIAPWLVVDILRQQNGKVSFGMHGT</sequence>
<dbReference type="EMBL" id="JAPDMQ010000227">
    <property type="protein sequence ID" value="KAK0530012.1"/>
    <property type="molecule type" value="Genomic_DNA"/>
</dbReference>
<dbReference type="AlphaFoldDB" id="A0AAN6GCS1"/>
<reference evidence="2" key="1">
    <citation type="journal article" date="2023" name="PhytoFront">
        <title>Draft Genome Resources of Seven Strains of Tilletia horrida, Causal Agent of Kernel Smut of Rice.</title>
        <authorList>
            <person name="Khanal S."/>
            <person name="Antony Babu S."/>
            <person name="Zhou X.G."/>
        </authorList>
    </citation>
    <scope>NUCLEOTIDE SEQUENCE</scope>
    <source>
        <strain evidence="2">TX3</strain>
    </source>
</reference>
<gene>
    <name evidence="2" type="ORF">OC842_004063</name>
</gene>
<accession>A0AAN6GCS1</accession>
<protein>
    <submittedName>
        <fullName evidence="2">Uncharacterized protein</fullName>
    </submittedName>
</protein>
<name>A0AAN6GCS1_9BASI</name>
<comment type="caution">
    <text evidence="2">The sequence shown here is derived from an EMBL/GenBank/DDBJ whole genome shotgun (WGS) entry which is preliminary data.</text>
</comment>
<evidence type="ECO:0000313" key="3">
    <source>
        <dbReference type="Proteomes" id="UP001176521"/>
    </source>
</evidence>
<proteinExistence type="predicted"/>
<keyword evidence="3" id="KW-1185">Reference proteome</keyword>
<evidence type="ECO:0000256" key="1">
    <source>
        <dbReference type="SAM" id="MobiDB-lite"/>
    </source>
</evidence>
<dbReference type="Proteomes" id="UP001176521">
    <property type="component" value="Unassembled WGS sequence"/>
</dbReference>
<evidence type="ECO:0000313" key="2">
    <source>
        <dbReference type="EMBL" id="KAK0530012.1"/>
    </source>
</evidence>